<evidence type="ECO:0000313" key="7">
    <source>
        <dbReference type="EMBL" id="QTX05541.1"/>
    </source>
</evidence>
<dbReference type="KEGG" id="aarc:G127AT_04815"/>
<evidence type="ECO:0000256" key="5">
    <source>
        <dbReference type="SAM" id="SignalP"/>
    </source>
</evidence>
<organism evidence="7 8">
    <name type="scientific">Agromyces archimandritae</name>
    <dbReference type="NCBI Taxonomy" id="2781962"/>
    <lineage>
        <taxon>Bacteria</taxon>
        <taxon>Bacillati</taxon>
        <taxon>Actinomycetota</taxon>
        <taxon>Actinomycetes</taxon>
        <taxon>Micrococcales</taxon>
        <taxon>Microbacteriaceae</taxon>
        <taxon>Agromyces</taxon>
    </lineage>
</organism>
<dbReference type="Gene3D" id="3.40.50.2300">
    <property type="match status" value="2"/>
</dbReference>
<dbReference type="PROSITE" id="PS51257">
    <property type="entry name" value="PROKAR_LIPOPROTEIN"/>
    <property type="match status" value="1"/>
</dbReference>
<dbReference type="InterPro" id="IPR000709">
    <property type="entry name" value="Leu_Ile_Val-bd"/>
</dbReference>
<evidence type="ECO:0000259" key="6">
    <source>
        <dbReference type="Pfam" id="PF13458"/>
    </source>
</evidence>
<evidence type="ECO:0000256" key="3">
    <source>
        <dbReference type="ARBA" id="ARBA00022729"/>
    </source>
</evidence>
<dbReference type="PROSITE" id="PS51318">
    <property type="entry name" value="TAT"/>
    <property type="match status" value="1"/>
</dbReference>
<keyword evidence="3 5" id="KW-0732">Signal</keyword>
<dbReference type="InterPro" id="IPR028082">
    <property type="entry name" value="Peripla_BP_I"/>
</dbReference>
<evidence type="ECO:0000256" key="1">
    <source>
        <dbReference type="ARBA" id="ARBA00010062"/>
    </source>
</evidence>
<keyword evidence="4" id="KW-0029">Amino-acid transport</keyword>
<reference evidence="7" key="1">
    <citation type="submission" date="2021-03" db="EMBL/GenBank/DDBJ databases">
        <title>Agromyces archimandritus sp. nov., isolated from the cockroach Archimandrita tessellata.</title>
        <authorList>
            <person name="Guzman J."/>
            <person name="Ortuzar M."/>
            <person name="Poehlein A."/>
            <person name="Daniel R."/>
            <person name="Trujillo M."/>
            <person name="Vilcinskas A."/>
        </authorList>
    </citation>
    <scope>NUCLEOTIDE SEQUENCE</scope>
    <source>
        <strain evidence="7">G127AT</strain>
    </source>
</reference>
<protein>
    <submittedName>
        <fullName evidence="7">Branched-chain amino acid ABC transporter substrate-binding protein</fullName>
    </submittedName>
</protein>
<dbReference type="EMBL" id="CP071696">
    <property type="protein sequence ID" value="QTX05541.1"/>
    <property type="molecule type" value="Genomic_DNA"/>
</dbReference>
<feature type="chain" id="PRO_5038451952" evidence="5">
    <location>
        <begin position="34"/>
        <end position="396"/>
    </location>
</feature>
<proteinExistence type="inferred from homology"/>
<dbReference type="PRINTS" id="PR00337">
    <property type="entry name" value="LEUILEVALBP"/>
</dbReference>
<gene>
    <name evidence="7" type="ORF">G127AT_04815</name>
</gene>
<evidence type="ECO:0000256" key="2">
    <source>
        <dbReference type="ARBA" id="ARBA00022448"/>
    </source>
</evidence>
<dbReference type="CDD" id="cd06342">
    <property type="entry name" value="PBP1_ABC_LIVBP-like"/>
    <property type="match status" value="1"/>
</dbReference>
<comment type="similarity">
    <text evidence="1">Belongs to the leucine-binding protein family.</text>
</comment>
<dbReference type="Pfam" id="PF13458">
    <property type="entry name" value="Peripla_BP_6"/>
    <property type="match status" value="1"/>
</dbReference>
<dbReference type="InterPro" id="IPR006311">
    <property type="entry name" value="TAT_signal"/>
</dbReference>
<dbReference type="InterPro" id="IPR051010">
    <property type="entry name" value="BCAA_transport"/>
</dbReference>
<dbReference type="InterPro" id="IPR028081">
    <property type="entry name" value="Leu-bd"/>
</dbReference>
<dbReference type="Proteomes" id="UP000671914">
    <property type="component" value="Chromosome"/>
</dbReference>
<dbReference type="SUPFAM" id="SSF53822">
    <property type="entry name" value="Periplasmic binding protein-like I"/>
    <property type="match status" value="1"/>
</dbReference>
<dbReference type="RefSeq" id="WP_210900578.1">
    <property type="nucleotide sequence ID" value="NZ_CP071696.1"/>
</dbReference>
<evidence type="ECO:0000256" key="4">
    <source>
        <dbReference type="ARBA" id="ARBA00022970"/>
    </source>
</evidence>
<dbReference type="PANTHER" id="PTHR30483">
    <property type="entry name" value="LEUCINE-SPECIFIC-BINDING PROTEIN"/>
    <property type="match status" value="1"/>
</dbReference>
<feature type="signal peptide" evidence="5">
    <location>
        <begin position="1"/>
        <end position="33"/>
    </location>
</feature>
<keyword evidence="2" id="KW-0813">Transport</keyword>
<dbReference type="GO" id="GO:0006865">
    <property type="term" value="P:amino acid transport"/>
    <property type="evidence" value="ECO:0007669"/>
    <property type="project" value="UniProtKB-KW"/>
</dbReference>
<sequence>MSFTPNRRRPLAPAAALAAAAALLLAGCSGGIAGGDEGGDGDASGPIKLGMLAPFSGSESAFGDYMKNGAQMAVDEINEDGGVDGRELELVVEDDACDATASVAAANKLVAAGVEASVGGYCSGATLPVLPIFDEAGVPMVIPAANSNALVEAGLDTVFLINGTGTQQAQATLEYALKVGATRVAVLNDNTDYSKDLADSFVEQAEEEGTIEIVLDQSVTPGEKDYSANVKNVIGSTPDFVVWTGYYQEGALITRQLIDAGYAGPILVGDGSVDKKFAEIAGAGYTENVVGTFTQTPDMLKGAEEWIASYEEAFGEAPGPYSTQSYDAVRVVAEAMKNAGSTETDAVVEGLRGLDGFPVFSGPLTFTDEGTLSSGGFAIVSISEDGTFVLKDDLQD</sequence>
<dbReference type="AlphaFoldDB" id="A0A975IQY9"/>
<accession>A0A975IQY9</accession>
<name>A0A975IQY9_9MICO</name>
<keyword evidence="8" id="KW-1185">Reference proteome</keyword>
<feature type="domain" description="Leucine-binding protein" evidence="6">
    <location>
        <begin position="46"/>
        <end position="386"/>
    </location>
</feature>
<dbReference type="PANTHER" id="PTHR30483:SF6">
    <property type="entry name" value="PERIPLASMIC BINDING PROTEIN OF ABC TRANSPORTER FOR NATURAL AMINO ACIDS"/>
    <property type="match status" value="1"/>
</dbReference>
<evidence type="ECO:0000313" key="8">
    <source>
        <dbReference type="Proteomes" id="UP000671914"/>
    </source>
</evidence>